<gene>
    <name evidence="2" type="ORF">H8L47_12550</name>
</gene>
<feature type="signal peptide" evidence="1">
    <location>
        <begin position="1"/>
        <end position="22"/>
    </location>
</feature>
<comment type="caution">
    <text evidence="2">The sequence shown here is derived from an EMBL/GenBank/DDBJ whole genome shotgun (WGS) entry which is preliminary data.</text>
</comment>
<dbReference type="InterPro" id="IPR019613">
    <property type="entry name" value="DUF4198"/>
</dbReference>
<feature type="chain" id="PRO_5045405475" evidence="1">
    <location>
        <begin position="23"/>
        <end position="269"/>
    </location>
</feature>
<dbReference type="EMBL" id="JACOFX010000005">
    <property type="protein sequence ID" value="MBC3908389.1"/>
    <property type="molecule type" value="Genomic_DNA"/>
</dbReference>
<keyword evidence="1" id="KW-0732">Signal</keyword>
<evidence type="ECO:0000313" key="2">
    <source>
        <dbReference type="EMBL" id="MBC3908389.1"/>
    </source>
</evidence>
<proteinExistence type="predicted"/>
<dbReference type="RefSeq" id="WP_186953936.1">
    <property type="nucleotide sequence ID" value="NZ_JACOFX010000005.1"/>
</dbReference>
<protein>
    <submittedName>
        <fullName evidence="2">DUF4198 domain-containing protein</fullName>
    </submittedName>
</protein>
<name>A0ABR6Z9E1_9BURK</name>
<keyword evidence="3" id="KW-1185">Reference proteome</keyword>
<dbReference type="Proteomes" id="UP000646911">
    <property type="component" value="Unassembled WGS sequence"/>
</dbReference>
<organism evidence="2 3">
    <name type="scientific">Undibacterium umbellatum</name>
    <dbReference type="NCBI Taxonomy" id="2762300"/>
    <lineage>
        <taxon>Bacteria</taxon>
        <taxon>Pseudomonadati</taxon>
        <taxon>Pseudomonadota</taxon>
        <taxon>Betaproteobacteria</taxon>
        <taxon>Burkholderiales</taxon>
        <taxon>Oxalobacteraceae</taxon>
        <taxon>Undibacterium</taxon>
    </lineage>
</organism>
<sequence>MKTLKKIALFSALACAAYSAQAHRAFLVPSSTVVAGNAPWVTVDAAAATDVFVFDHNALKLDNLFITAPDGSALKPENASTGKYRSTFDVKLSQTGSYRIGILNEGLFASYKEDGKVKRWRGTAEAFAKEVPANAPELQVTQRSGRIETFVTNGKPGGKSMEISGSGLEMSGATHPNDLVAGETAQFRLTLDGKPAAKVSVTLIAGGLRYRQKLDEKTFETDSEGKFSVTWGNAGMYWLEAELKDDKQVKAPAKSRVATYVATLEVLPQ</sequence>
<reference evidence="2 3" key="1">
    <citation type="submission" date="2020-08" db="EMBL/GenBank/DDBJ databases">
        <title>Novel species isolated from subtropical streams in China.</title>
        <authorList>
            <person name="Lu H."/>
        </authorList>
    </citation>
    <scope>NUCLEOTIDE SEQUENCE [LARGE SCALE GENOMIC DNA]</scope>
    <source>
        <strain evidence="2 3">NL8W</strain>
    </source>
</reference>
<accession>A0ABR6Z9E1</accession>
<evidence type="ECO:0000313" key="3">
    <source>
        <dbReference type="Proteomes" id="UP000646911"/>
    </source>
</evidence>
<evidence type="ECO:0000256" key="1">
    <source>
        <dbReference type="SAM" id="SignalP"/>
    </source>
</evidence>
<dbReference type="Pfam" id="PF10670">
    <property type="entry name" value="DUF4198"/>
    <property type="match status" value="1"/>
</dbReference>